<dbReference type="Gene3D" id="3.30.70.120">
    <property type="match status" value="1"/>
</dbReference>
<dbReference type="InterPro" id="IPR003793">
    <property type="entry name" value="UPF0166"/>
</dbReference>
<dbReference type="AlphaFoldDB" id="A0A1A6C8Z5"/>
<comment type="caution">
    <text evidence="2">The sequence shown here is derived from an EMBL/GenBank/DDBJ whole genome shotgun (WGS) entry which is preliminary data.</text>
</comment>
<gene>
    <name evidence="2" type="ORF">Thpro_020735</name>
</gene>
<dbReference type="OrthoDB" id="5295185at2"/>
<accession>A0A1A6C8Z5</accession>
<dbReference type="InterPro" id="IPR011322">
    <property type="entry name" value="N-reg_PII-like_a/b"/>
</dbReference>
<proteinExistence type="inferred from homology"/>
<dbReference type="EMBL" id="JQSG02000001">
    <property type="protein sequence ID" value="OBS11019.1"/>
    <property type="molecule type" value="Genomic_DNA"/>
</dbReference>
<reference evidence="2 3" key="1">
    <citation type="journal article" date="2014" name="Genome Announc.">
        <title>Draft Genome Sequence of the Iron-Oxidizing, Acidophilic, and Halotolerant 'Thiobacillus prosperus' Type Strain DSM 5130.</title>
        <authorList>
            <person name="Ossandon F.J."/>
            <person name="Cardenas J.P."/>
            <person name="Corbett M."/>
            <person name="Quatrini R."/>
            <person name="Holmes D.S."/>
            <person name="Watkin E."/>
        </authorList>
    </citation>
    <scope>NUCLEOTIDE SEQUENCE [LARGE SCALE GENOMIC DNA]</scope>
    <source>
        <strain evidence="2 3">DSM 5130</strain>
    </source>
</reference>
<evidence type="ECO:0000256" key="1">
    <source>
        <dbReference type="ARBA" id="ARBA00010554"/>
    </source>
</evidence>
<evidence type="ECO:0000313" key="3">
    <source>
        <dbReference type="Proteomes" id="UP000029273"/>
    </source>
</evidence>
<dbReference type="RefSeq" id="WP_038086770.1">
    <property type="nucleotide sequence ID" value="NZ_JQSG02000001.1"/>
</dbReference>
<dbReference type="STRING" id="160660.BJI67_06425"/>
<organism evidence="2 3">
    <name type="scientific">Acidihalobacter prosperus</name>
    <dbReference type="NCBI Taxonomy" id="160660"/>
    <lineage>
        <taxon>Bacteria</taxon>
        <taxon>Pseudomonadati</taxon>
        <taxon>Pseudomonadota</taxon>
        <taxon>Gammaproteobacteria</taxon>
        <taxon>Chromatiales</taxon>
        <taxon>Ectothiorhodospiraceae</taxon>
        <taxon>Acidihalobacter</taxon>
    </lineage>
</organism>
<dbReference type="PANTHER" id="PTHR35983">
    <property type="entry name" value="UPF0166 PROTEIN TM_0021"/>
    <property type="match status" value="1"/>
</dbReference>
<sequence length="104" mass="11427">MKVTVARVYLHESANAHEKILRYLHDEAQVCGATLFRGISGFGRSGEVHTSSLLTLSLDLPVVVEFFDRPERVAEVVKHICTLVDPSHILTFDATAHDPSNGDA</sequence>
<evidence type="ECO:0000313" key="2">
    <source>
        <dbReference type="EMBL" id="OBS11019.1"/>
    </source>
</evidence>
<name>A0A1A6C8Z5_9GAMM</name>
<dbReference type="Proteomes" id="UP000029273">
    <property type="component" value="Unassembled WGS sequence"/>
</dbReference>
<dbReference type="SUPFAM" id="SSF54913">
    <property type="entry name" value="GlnB-like"/>
    <property type="match status" value="1"/>
</dbReference>
<protein>
    <submittedName>
        <fullName evidence="2">Uncharacterized protein</fullName>
    </submittedName>
</protein>
<comment type="similarity">
    <text evidence="1">Belongs to the UPF0166 family.</text>
</comment>
<dbReference type="PANTHER" id="PTHR35983:SF1">
    <property type="entry name" value="UPF0166 PROTEIN TM_0021"/>
    <property type="match status" value="1"/>
</dbReference>
<dbReference type="Pfam" id="PF02641">
    <property type="entry name" value="DUF190"/>
    <property type="match status" value="1"/>
</dbReference>
<keyword evidence="3" id="KW-1185">Reference proteome</keyword>
<dbReference type="InterPro" id="IPR015867">
    <property type="entry name" value="N-reg_PII/ATP_PRibTrfase_C"/>
</dbReference>